<evidence type="ECO:0000313" key="2">
    <source>
        <dbReference type="EMBL" id="SFH75290.1"/>
    </source>
</evidence>
<protein>
    <submittedName>
        <fullName evidence="2">Uncharacterized protein</fullName>
    </submittedName>
</protein>
<keyword evidence="3" id="KW-1185">Reference proteome</keyword>
<feature type="region of interest" description="Disordered" evidence="1">
    <location>
        <begin position="1"/>
        <end position="36"/>
    </location>
</feature>
<feature type="compositionally biased region" description="Basic and acidic residues" evidence="1">
    <location>
        <begin position="1"/>
        <end position="28"/>
    </location>
</feature>
<gene>
    <name evidence="2" type="ORF">SAMN04488066_12433</name>
</gene>
<reference evidence="2 3" key="1">
    <citation type="submission" date="2016-10" db="EMBL/GenBank/DDBJ databases">
        <authorList>
            <person name="Varghese N."/>
            <person name="Submissions S."/>
        </authorList>
    </citation>
    <scope>NUCLEOTIDE SEQUENCE [LARGE SCALE GENOMIC DNA]</scope>
    <source>
        <strain evidence="2 3">CGMCC 1.6377</strain>
    </source>
</reference>
<dbReference type="Proteomes" id="UP000323537">
    <property type="component" value="Unassembled WGS sequence"/>
</dbReference>
<evidence type="ECO:0000313" key="3">
    <source>
        <dbReference type="Proteomes" id="UP000323537"/>
    </source>
</evidence>
<proteinExistence type="predicted"/>
<dbReference type="EMBL" id="FOPZ01000024">
    <property type="protein sequence ID" value="SFH75290.1"/>
    <property type="molecule type" value="Genomic_DNA"/>
</dbReference>
<dbReference type="InterPro" id="IPR045396">
    <property type="entry name" value="DUF6517"/>
</dbReference>
<accession>A0A1I3CL38</accession>
<dbReference type="AlphaFoldDB" id="A0A1I3CL38"/>
<dbReference type="RefSeq" id="WP_223174332.1">
    <property type="nucleotide sequence ID" value="NZ_BAAADP010000003.1"/>
</dbReference>
<name>A0A1I3CL38_9EURY</name>
<sequence>MEHDAIASEGTDRDAVEDGSGRDGRADDDGTDGGTTRRRALAAAGSLGLVGLAGCTALDVVTGGDPVEFAAEAATVSDAALEETGYESQGVTDDVITREFEVAGQTRQVEVTNRIAEYDRGVEVLGQRFRGAVFAALSTPKVEVLGRTFNPVAEMDTDELATMLQDRYEGMSDVERVSEYATDVVGSETTVVEYEAESEVADAGVTVDLTLHVTEPIEVGEDFVVCLGGYPTAISDGDDVRRLLNGVEHPGE</sequence>
<evidence type="ECO:0000256" key="1">
    <source>
        <dbReference type="SAM" id="MobiDB-lite"/>
    </source>
</evidence>
<dbReference type="Pfam" id="PF20127">
    <property type="entry name" value="DUF6517"/>
    <property type="match status" value="1"/>
</dbReference>
<organism evidence="2 3">
    <name type="scientific">Halorubrum aquaticum</name>
    <dbReference type="NCBI Taxonomy" id="387340"/>
    <lineage>
        <taxon>Archaea</taxon>
        <taxon>Methanobacteriati</taxon>
        <taxon>Methanobacteriota</taxon>
        <taxon>Stenosarchaea group</taxon>
        <taxon>Halobacteria</taxon>
        <taxon>Halobacteriales</taxon>
        <taxon>Haloferacaceae</taxon>
        <taxon>Halorubrum</taxon>
    </lineage>
</organism>